<dbReference type="InterPro" id="IPR038883">
    <property type="entry name" value="AN11006-like"/>
</dbReference>
<evidence type="ECO:0000259" key="2">
    <source>
        <dbReference type="Pfam" id="PF24864"/>
    </source>
</evidence>
<evidence type="ECO:0000313" key="4">
    <source>
        <dbReference type="Proteomes" id="UP000756921"/>
    </source>
</evidence>
<dbReference type="PANTHER" id="PTHR42085">
    <property type="entry name" value="F-BOX DOMAIN-CONTAINING PROTEIN"/>
    <property type="match status" value="1"/>
</dbReference>
<name>A0A9P6GQU7_9PLEO</name>
<feature type="region of interest" description="Disordered" evidence="1">
    <location>
        <begin position="1"/>
        <end position="44"/>
    </location>
</feature>
<dbReference type="InterPro" id="IPR056632">
    <property type="entry name" value="DUF7730"/>
</dbReference>
<keyword evidence="4" id="KW-1185">Reference proteome</keyword>
<evidence type="ECO:0000313" key="3">
    <source>
        <dbReference type="EMBL" id="KAF9739863.1"/>
    </source>
</evidence>
<reference evidence="3" key="1">
    <citation type="journal article" date="2020" name="Mol. Plant Microbe Interact.">
        <title>Genome Sequence of the Biocontrol Agent Coniothyrium minitans strain Conio (IMI 134523).</title>
        <authorList>
            <person name="Patel D."/>
            <person name="Shittu T.A."/>
            <person name="Baroncelli R."/>
            <person name="Muthumeenakshi S."/>
            <person name="Osborne T.H."/>
            <person name="Janganan T.K."/>
            <person name="Sreenivasaprasad S."/>
        </authorList>
    </citation>
    <scope>NUCLEOTIDE SEQUENCE</scope>
    <source>
        <strain evidence="3">Conio</strain>
    </source>
</reference>
<dbReference type="EMBL" id="WJXW01000002">
    <property type="protein sequence ID" value="KAF9739863.1"/>
    <property type="molecule type" value="Genomic_DNA"/>
</dbReference>
<dbReference type="OrthoDB" id="5272396at2759"/>
<dbReference type="PANTHER" id="PTHR42085:SF8">
    <property type="entry name" value="F-BOX DOMAIN-CONTAINING PROTEIN"/>
    <property type="match status" value="1"/>
</dbReference>
<dbReference type="Pfam" id="PF24864">
    <property type="entry name" value="DUF7730"/>
    <property type="match status" value="1"/>
</dbReference>
<protein>
    <recommendedName>
        <fullName evidence="2">DUF7730 domain-containing protein</fullName>
    </recommendedName>
</protein>
<proteinExistence type="predicted"/>
<dbReference type="AlphaFoldDB" id="A0A9P6GQU7"/>
<feature type="domain" description="DUF7730" evidence="2">
    <location>
        <begin position="36"/>
        <end position="132"/>
    </location>
</feature>
<organism evidence="3 4">
    <name type="scientific">Paraphaeosphaeria minitans</name>
    <dbReference type="NCBI Taxonomy" id="565426"/>
    <lineage>
        <taxon>Eukaryota</taxon>
        <taxon>Fungi</taxon>
        <taxon>Dikarya</taxon>
        <taxon>Ascomycota</taxon>
        <taxon>Pezizomycotina</taxon>
        <taxon>Dothideomycetes</taxon>
        <taxon>Pleosporomycetidae</taxon>
        <taxon>Pleosporales</taxon>
        <taxon>Massarineae</taxon>
        <taxon>Didymosphaeriaceae</taxon>
        <taxon>Paraphaeosphaeria</taxon>
    </lineage>
</organism>
<dbReference type="Proteomes" id="UP000756921">
    <property type="component" value="Unassembled WGS sequence"/>
</dbReference>
<sequence length="262" mass="29592">MFNIRIRVPSTYDGSDGSPPNPKRRKVAPTEPEEQTNESSFPFSRLPGEIRNLIYKYALTATDGEIYIRRGPGEGTLDRTKPVRVSPGSRKKNFTDIALHLLQANKEIHGESTPLLYSRNTFHFDIVGDLSSFLGRHALHVRDLTRIVIDNSLNAHHGVTTRQHAEMAFSMLIFAENLEHLGITIDLHAKSHLQTVSAAANFHRMARNWLLAVGARKRDKLAALDILAFKSDTSWPRFHDQAAREAQLLVVFEDALNRLLRV</sequence>
<accession>A0A9P6GQU7</accession>
<gene>
    <name evidence="3" type="ORF">PMIN01_02498</name>
</gene>
<comment type="caution">
    <text evidence="3">The sequence shown here is derived from an EMBL/GenBank/DDBJ whole genome shotgun (WGS) entry which is preliminary data.</text>
</comment>
<evidence type="ECO:0000256" key="1">
    <source>
        <dbReference type="SAM" id="MobiDB-lite"/>
    </source>
</evidence>